<dbReference type="InterPro" id="IPR012617">
    <property type="entry name" value="AATF_C"/>
</dbReference>
<dbReference type="AlphaFoldDB" id="A0A6A6UE16"/>
<feature type="compositionally biased region" description="Polar residues" evidence="3">
    <location>
        <begin position="132"/>
        <end position="141"/>
    </location>
</feature>
<dbReference type="PANTHER" id="PTHR15565:SF0">
    <property type="entry name" value="PROTEIN AATF"/>
    <property type="match status" value="1"/>
</dbReference>
<feature type="domain" description="AATF leucine zipper-containing" evidence="5">
    <location>
        <begin position="185"/>
        <end position="302"/>
    </location>
</feature>
<dbReference type="InterPro" id="IPR025160">
    <property type="entry name" value="AATF"/>
</dbReference>
<evidence type="ECO:0000313" key="6">
    <source>
        <dbReference type="EMBL" id="KAF2670060.1"/>
    </source>
</evidence>
<evidence type="ECO:0000256" key="1">
    <source>
        <dbReference type="ARBA" id="ARBA00008966"/>
    </source>
</evidence>
<feature type="compositionally biased region" description="Acidic residues" evidence="3">
    <location>
        <begin position="107"/>
        <end position="131"/>
    </location>
</feature>
<organism evidence="6 7">
    <name type="scientific">Microthyrium microscopicum</name>
    <dbReference type="NCBI Taxonomy" id="703497"/>
    <lineage>
        <taxon>Eukaryota</taxon>
        <taxon>Fungi</taxon>
        <taxon>Dikarya</taxon>
        <taxon>Ascomycota</taxon>
        <taxon>Pezizomycotina</taxon>
        <taxon>Dothideomycetes</taxon>
        <taxon>Dothideomycetes incertae sedis</taxon>
        <taxon>Microthyriales</taxon>
        <taxon>Microthyriaceae</taxon>
        <taxon>Microthyrium</taxon>
    </lineage>
</organism>
<dbReference type="Pfam" id="PF08164">
    <property type="entry name" value="TRAUB"/>
    <property type="match status" value="1"/>
</dbReference>
<feature type="compositionally biased region" description="Basic and acidic residues" evidence="3">
    <location>
        <begin position="49"/>
        <end position="61"/>
    </location>
</feature>
<reference evidence="6" key="1">
    <citation type="journal article" date="2020" name="Stud. Mycol.">
        <title>101 Dothideomycetes genomes: a test case for predicting lifestyles and emergence of pathogens.</title>
        <authorList>
            <person name="Haridas S."/>
            <person name="Albert R."/>
            <person name="Binder M."/>
            <person name="Bloem J."/>
            <person name="Labutti K."/>
            <person name="Salamov A."/>
            <person name="Andreopoulos B."/>
            <person name="Baker S."/>
            <person name="Barry K."/>
            <person name="Bills G."/>
            <person name="Bluhm B."/>
            <person name="Cannon C."/>
            <person name="Castanera R."/>
            <person name="Culley D."/>
            <person name="Daum C."/>
            <person name="Ezra D."/>
            <person name="Gonzalez J."/>
            <person name="Henrissat B."/>
            <person name="Kuo A."/>
            <person name="Liang C."/>
            <person name="Lipzen A."/>
            <person name="Lutzoni F."/>
            <person name="Magnuson J."/>
            <person name="Mondo S."/>
            <person name="Nolan M."/>
            <person name="Ohm R."/>
            <person name="Pangilinan J."/>
            <person name="Park H.-J."/>
            <person name="Ramirez L."/>
            <person name="Alfaro M."/>
            <person name="Sun H."/>
            <person name="Tritt A."/>
            <person name="Yoshinaga Y."/>
            <person name="Zwiers L.-H."/>
            <person name="Turgeon B."/>
            <person name="Goodwin S."/>
            <person name="Spatafora J."/>
            <person name="Crous P."/>
            <person name="Grigoriev I."/>
        </authorList>
    </citation>
    <scope>NUCLEOTIDE SEQUENCE</scope>
    <source>
        <strain evidence="6">CBS 115976</strain>
    </source>
</reference>
<dbReference type="InterPro" id="IPR039223">
    <property type="entry name" value="AATF/Bfr2"/>
</dbReference>
<feature type="domain" description="Apoptosis-antagonizing transcription factor C-terminal" evidence="4">
    <location>
        <begin position="379"/>
        <end position="463"/>
    </location>
</feature>
<name>A0A6A6UE16_9PEZI</name>
<protein>
    <recommendedName>
        <fullName evidence="2">Protein BFR2</fullName>
    </recommendedName>
</protein>
<proteinExistence type="inferred from homology"/>
<dbReference type="GO" id="GO:0005730">
    <property type="term" value="C:nucleolus"/>
    <property type="evidence" value="ECO:0007669"/>
    <property type="project" value="TreeGrafter"/>
</dbReference>
<dbReference type="GO" id="GO:0000462">
    <property type="term" value="P:maturation of SSU-rRNA from tricistronic rRNA transcript (SSU-rRNA, 5.8S rRNA, LSU-rRNA)"/>
    <property type="evidence" value="ECO:0007669"/>
    <property type="project" value="TreeGrafter"/>
</dbReference>
<evidence type="ECO:0000256" key="2">
    <source>
        <dbReference type="ARBA" id="ARBA00013850"/>
    </source>
</evidence>
<gene>
    <name evidence="6" type="ORF">BT63DRAFT_228704</name>
</gene>
<sequence>MAPSKKKTLAQQIADLNDTTPRDVDPEDLDLYNKNADDSSDPGSEENENAGREHYEEVEKSKLRKPVQAALGAAYRGSRVSRDAVDESDEDDPFAREYSDSDRDGEKMDDDDDDEILQDFDTDDSDVDMDVENNSTGSQDEQGSEEDQSRQRNGDTTMDMSELRRLVTEDQKTVAATLTNAAKTDVSKGEAIKTQRSTFDSLLNVRIKLQRALISTNSLVEAPEENVDEAQDALKGAEMAAMRLWNTLDSLKMSLLEERTGKKRKHVELDESSLTSTWTGMQAYEKEIKRQRNSNMDMWASKTRAAATVSQSRRLNDSAPQQSLSDVLASQMSEMSRLVAKTTIPRSCAPIQAAASKSKSKAGVDDENSVPIYDDADFYGPLLQALVAQRSSDAAALSAMNVSFVSQPWQAAREARTRKIVDTKASKGRKLRYTVHEKLQNIMAPENRASWSDRQCDELFASLQGRKVALQDHDSDAEEGSRDVAAEGLRLFATA</sequence>
<dbReference type="PANTHER" id="PTHR15565">
    <property type="entry name" value="AATF PROTEIN APOPTOSIS ANTAGONIZING TRANSCRIPTION FACTOR"/>
    <property type="match status" value="1"/>
</dbReference>
<dbReference type="OrthoDB" id="5783963at2759"/>
<evidence type="ECO:0000259" key="5">
    <source>
        <dbReference type="Pfam" id="PF13339"/>
    </source>
</evidence>
<evidence type="ECO:0000313" key="7">
    <source>
        <dbReference type="Proteomes" id="UP000799302"/>
    </source>
</evidence>
<evidence type="ECO:0000259" key="4">
    <source>
        <dbReference type="Pfam" id="PF08164"/>
    </source>
</evidence>
<comment type="similarity">
    <text evidence="1">Belongs to the AATF family.</text>
</comment>
<evidence type="ECO:0000256" key="3">
    <source>
        <dbReference type="SAM" id="MobiDB-lite"/>
    </source>
</evidence>
<feature type="compositionally biased region" description="Basic and acidic residues" evidence="3">
    <location>
        <begin position="93"/>
        <end position="106"/>
    </location>
</feature>
<feature type="region of interest" description="Disordered" evidence="3">
    <location>
        <begin position="1"/>
        <end position="161"/>
    </location>
</feature>
<keyword evidence="7" id="KW-1185">Reference proteome</keyword>
<feature type="compositionally biased region" description="Acidic residues" evidence="3">
    <location>
        <begin position="38"/>
        <end position="48"/>
    </location>
</feature>
<accession>A0A6A6UE16</accession>
<dbReference type="Pfam" id="PF13339">
    <property type="entry name" value="AATF-Che1"/>
    <property type="match status" value="1"/>
</dbReference>
<dbReference type="EMBL" id="MU004234">
    <property type="protein sequence ID" value="KAF2670060.1"/>
    <property type="molecule type" value="Genomic_DNA"/>
</dbReference>
<dbReference type="Proteomes" id="UP000799302">
    <property type="component" value="Unassembled WGS sequence"/>
</dbReference>